<sequence length="259" mass="28934">MIEQAYTSGTQLGLSVWCEDEAGPFQAVPHPGVSWQPRRHPAIQPHEYVRGGTTKILTLFHPASGQVRLQSAERCTNAVLHPWLREHLSAVLAELPAPAPVQDPAATRTAWGMWQAGLTLPFTLPEKLPPLRLLLVWDNLTGHKTPELVLWLCAHGIMPLYTPVGGSWLNMAESIQRVLKRRALAGQHPHSPVEIGSWFEQTARGWNAQPTPFVWNGKRRQRRRRASQDPLHRLGGSGACTRQPLPQHRAKEPAKCQVL</sequence>
<geneLocation type="plasmid" evidence="3 4">
    <name>pR24_2</name>
</geneLocation>
<dbReference type="Proteomes" id="UP001017257">
    <property type="component" value="Plasmid pR24_2"/>
</dbReference>
<protein>
    <submittedName>
        <fullName evidence="3">Transposase</fullName>
    </submittedName>
</protein>
<keyword evidence="3" id="KW-0614">Plasmid</keyword>
<evidence type="ECO:0000313" key="3">
    <source>
        <dbReference type="EMBL" id="UVF22823.1"/>
    </source>
</evidence>
<feature type="domain" description="Tc1-like transposase DDE" evidence="2">
    <location>
        <begin position="16"/>
        <end position="186"/>
    </location>
</feature>
<name>A0ABY5S0P2_9HYPH</name>
<keyword evidence="4" id="KW-1185">Reference proteome</keyword>
<dbReference type="Pfam" id="PF13358">
    <property type="entry name" value="DDE_3"/>
    <property type="match status" value="1"/>
</dbReference>
<dbReference type="InterPro" id="IPR038717">
    <property type="entry name" value="Tc1-like_DDE_dom"/>
</dbReference>
<proteinExistence type="predicted"/>
<feature type="region of interest" description="Disordered" evidence="1">
    <location>
        <begin position="210"/>
        <end position="259"/>
    </location>
</feature>
<dbReference type="EMBL" id="CP102847">
    <property type="protein sequence ID" value="UVF22823.1"/>
    <property type="molecule type" value="Genomic_DNA"/>
</dbReference>
<evidence type="ECO:0000256" key="1">
    <source>
        <dbReference type="SAM" id="MobiDB-lite"/>
    </source>
</evidence>
<reference evidence="3" key="1">
    <citation type="submission" date="2022-08" db="EMBL/GenBank/DDBJ databases">
        <title>Microvirga terrae sp. nov., isolated from soil.</title>
        <authorList>
            <person name="Kim K.H."/>
            <person name="Seo Y.L."/>
            <person name="Kim J.M."/>
            <person name="Lee J.K."/>
            <person name="Han D.M."/>
            <person name="Jeon C.O."/>
        </authorList>
    </citation>
    <scope>NUCLEOTIDE SEQUENCE</scope>
    <source>
        <strain evidence="3">R24</strain>
        <plasmid evidence="3">pR24_2</plasmid>
    </source>
</reference>
<gene>
    <name evidence="3" type="ORF">HPT29_027435</name>
</gene>
<accession>A0ABY5S0P2</accession>
<feature type="compositionally biased region" description="Basic and acidic residues" evidence="1">
    <location>
        <begin position="249"/>
        <end position="259"/>
    </location>
</feature>
<organism evidence="3 4">
    <name type="scientific">Microvirga terrae</name>
    <dbReference type="NCBI Taxonomy" id="2740529"/>
    <lineage>
        <taxon>Bacteria</taxon>
        <taxon>Pseudomonadati</taxon>
        <taxon>Pseudomonadota</taxon>
        <taxon>Alphaproteobacteria</taxon>
        <taxon>Hyphomicrobiales</taxon>
        <taxon>Methylobacteriaceae</taxon>
        <taxon>Microvirga</taxon>
    </lineage>
</organism>
<evidence type="ECO:0000313" key="4">
    <source>
        <dbReference type="Proteomes" id="UP001017257"/>
    </source>
</evidence>
<evidence type="ECO:0000259" key="2">
    <source>
        <dbReference type="Pfam" id="PF13358"/>
    </source>
</evidence>